<dbReference type="PROSITE" id="PS51257">
    <property type="entry name" value="PROKAR_LIPOPROTEIN"/>
    <property type="match status" value="1"/>
</dbReference>
<evidence type="ECO:0000259" key="1">
    <source>
        <dbReference type="Pfam" id="PF22036"/>
    </source>
</evidence>
<dbReference type="RefSeq" id="WP_341692168.1">
    <property type="nucleotide sequence ID" value="NZ_JBBYHS010000009.1"/>
</dbReference>
<reference evidence="2 3" key="1">
    <citation type="submission" date="2024-04" db="EMBL/GenBank/DDBJ databases">
        <title>Flavobacterium sp. DGU38 16S ribosomal RNA gene Genome sequencing and assembly.</title>
        <authorList>
            <person name="Park S."/>
        </authorList>
    </citation>
    <scope>NUCLEOTIDE SEQUENCE [LARGE SCALE GENOMIC DNA]</scope>
    <source>
        <strain evidence="2 3">DGU38</strain>
    </source>
</reference>
<evidence type="ECO:0000313" key="2">
    <source>
        <dbReference type="EMBL" id="MEL1254131.1"/>
    </source>
</evidence>
<dbReference type="EMBL" id="JBBYHS010000009">
    <property type="protein sequence ID" value="MEL1254131.1"/>
    <property type="molecule type" value="Genomic_DNA"/>
</dbReference>
<evidence type="ECO:0000313" key="3">
    <source>
        <dbReference type="Proteomes" id="UP001485226"/>
    </source>
</evidence>
<sequence>MNKKNLTLILLSLIIFSSCSNKEKQDQNKTEKYSKKTEISSLIGKKAILTYTEFKAEVNYISDTEIHWKTTDSKGVLTDGYEKISYKRLNENLYFLNWIEKDGYTVSQIIDTKNKTVNTFASFNDDKSLRGKRNSAFLLGKFEIIE</sequence>
<feature type="domain" description="MoaF-like" evidence="1">
    <location>
        <begin position="43"/>
        <end position="130"/>
    </location>
</feature>
<dbReference type="InterPro" id="IPR053892">
    <property type="entry name" value="MoaF-like"/>
</dbReference>
<keyword evidence="3" id="KW-1185">Reference proteome</keyword>
<dbReference type="Pfam" id="PF22036">
    <property type="entry name" value="MoaF_like"/>
    <property type="match status" value="1"/>
</dbReference>
<organism evidence="2 3">
    <name type="scientific">Flavobacterium calami</name>
    <dbReference type="NCBI Taxonomy" id="3139144"/>
    <lineage>
        <taxon>Bacteria</taxon>
        <taxon>Pseudomonadati</taxon>
        <taxon>Bacteroidota</taxon>
        <taxon>Flavobacteriia</taxon>
        <taxon>Flavobacteriales</taxon>
        <taxon>Flavobacteriaceae</taxon>
        <taxon>Flavobacterium</taxon>
    </lineage>
</organism>
<name>A0ABU9INX3_9FLAO</name>
<dbReference type="InterPro" id="IPR012674">
    <property type="entry name" value="Calycin"/>
</dbReference>
<protein>
    <submittedName>
        <fullName evidence="2">MoaF N-terminal domain-containing protein</fullName>
    </submittedName>
</protein>
<dbReference type="Gene3D" id="2.40.128.20">
    <property type="match status" value="1"/>
</dbReference>
<accession>A0ABU9INX3</accession>
<dbReference type="Proteomes" id="UP001485226">
    <property type="component" value="Unassembled WGS sequence"/>
</dbReference>
<gene>
    <name evidence="2" type="ORF">AAEO57_10115</name>
</gene>
<proteinExistence type="predicted"/>
<comment type="caution">
    <text evidence="2">The sequence shown here is derived from an EMBL/GenBank/DDBJ whole genome shotgun (WGS) entry which is preliminary data.</text>
</comment>